<feature type="compositionally biased region" description="Basic and acidic residues" evidence="1">
    <location>
        <begin position="71"/>
        <end position="80"/>
    </location>
</feature>
<accession>A0A182FJ63</accession>
<evidence type="ECO:0000313" key="3">
    <source>
        <dbReference type="Proteomes" id="UP000069272"/>
    </source>
</evidence>
<dbReference type="InterPro" id="IPR045153">
    <property type="entry name" value="Est1/Ebs1-like"/>
</dbReference>
<dbReference type="AlphaFoldDB" id="A0A182FJ63"/>
<feature type="region of interest" description="Disordered" evidence="1">
    <location>
        <begin position="38"/>
        <end position="81"/>
    </location>
</feature>
<dbReference type="GO" id="GO:0005697">
    <property type="term" value="C:telomerase holoenzyme complex"/>
    <property type="evidence" value="ECO:0007669"/>
    <property type="project" value="TreeGrafter"/>
</dbReference>
<dbReference type="EnsemblMetazoa" id="AALB006558-RA">
    <property type="protein sequence ID" value="AALB006558-PA"/>
    <property type="gene ID" value="AALB006558"/>
</dbReference>
<feature type="compositionally biased region" description="Low complexity" evidence="1">
    <location>
        <begin position="298"/>
        <end position="310"/>
    </location>
</feature>
<dbReference type="InterPro" id="IPR011990">
    <property type="entry name" value="TPR-like_helical_dom_sf"/>
</dbReference>
<keyword evidence="3" id="KW-1185">Reference proteome</keyword>
<sequence>MTVVKPFLGLIIERILQIADLGVTEWWNVICMLQQEQQPEEEAAASDSSSSSTTPPPTQPQKRLSKKRRDAMKAARERKASGKVPLVMKPLDGREGTSGTAGTVCNAPILLAAVKLWCDWLSCNEQLWNIPEHCDEYKLLKWYQYDPWPLLATLLNQLSTIKTNWLGVSIKKKEGYIPGRLPEEIHMDGFKPLTNAVTPVYLPVTVESDMDTQRGRARNALRVYKILLFGQWLCGRKPSVLCLQPSGPTSMHFACVMLQPISGEAGDKQHRGVGGAKKVTTGEQQQSNADGEKADDVQQGQQQHQQHQLQVPREENRTPIDGPCETSQLANRMQELTLKKAIQEKYDQRRQEEKVGGP</sequence>
<proteinExistence type="predicted"/>
<dbReference type="VEuPathDB" id="VectorBase:AALB006558"/>
<dbReference type="PANTHER" id="PTHR15696">
    <property type="entry name" value="SMG-7 SUPPRESSOR WITH MORPHOLOGICAL EFFECT ON GENITALIA PROTEIN 7"/>
    <property type="match status" value="1"/>
</dbReference>
<reference evidence="2 3" key="1">
    <citation type="journal article" date="2017" name="G3 (Bethesda)">
        <title>The Physical Genome Mapping of Anopheles albimanus Corrected Scaffold Misassemblies and Identified Interarm Rearrangements in Genus Anopheles.</title>
        <authorList>
            <person name="Artemov G.N."/>
            <person name="Peery A.N."/>
            <person name="Jiang X."/>
            <person name="Tu Z."/>
            <person name="Stegniy V.N."/>
            <person name="Sharakhova M.V."/>
            <person name="Sharakhov I.V."/>
        </authorList>
    </citation>
    <scope>NUCLEOTIDE SEQUENCE [LARGE SCALE GENOMIC DNA]</scope>
    <source>
        <strain evidence="2 3">ALBI9_A</strain>
    </source>
</reference>
<dbReference type="PANTHER" id="PTHR15696:SF0">
    <property type="entry name" value="TELOMERASE-BINDING PROTEIN EST1A"/>
    <property type="match status" value="1"/>
</dbReference>
<dbReference type="SUPFAM" id="SSF48452">
    <property type="entry name" value="TPR-like"/>
    <property type="match status" value="1"/>
</dbReference>
<dbReference type="STRING" id="7167.A0A182FJ63"/>
<dbReference type="Proteomes" id="UP000069272">
    <property type="component" value="Chromosome X"/>
</dbReference>
<dbReference type="GO" id="GO:0070034">
    <property type="term" value="F:telomerase RNA binding"/>
    <property type="evidence" value="ECO:0007669"/>
    <property type="project" value="TreeGrafter"/>
</dbReference>
<dbReference type="VEuPathDB" id="VectorBase:AALB20_038618"/>
<dbReference type="GO" id="GO:0042162">
    <property type="term" value="F:telomeric DNA binding"/>
    <property type="evidence" value="ECO:0007669"/>
    <property type="project" value="TreeGrafter"/>
</dbReference>
<feature type="region of interest" description="Disordered" evidence="1">
    <location>
        <begin position="266"/>
        <end position="326"/>
    </location>
</feature>
<name>A0A182FJ63_ANOAL</name>
<protein>
    <submittedName>
        <fullName evidence="2">Uncharacterized protein</fullName>
    </submittedName>
</protein>
<evidence type="ECO:0000256" key="1">
    <source>
        <dbReference type="SAM" id="MobiDB-lite"/>
    </source>
</evidence>
<reference evidence="2" key="2">
    <citation type="submission" date="2022-08" db="UniProtKB">
        <authorList>
            <consortium name="EnsemblMetazoa"/>
        </authorList>
    </citation>
    <scope>IDENTIFICATION</scope>
    <source>
        <strain evidence="2">STECLA/ALBI9_A</strain>
    </source>
</reference>
<dbReference type="GO" id="GO:0000184">
    <property type="term" value="P:nuclear-transcribed mRNA catabolic process, nonsense-mediated decay"/>
    <property type="evidence" value="ECO:0007669"/>
    <property type="project" value="TreeGrafter"/>
</dbReference>
<organism evidence="2 3">
    <name type="scientific">Anopheles albimanus</name>
    <name type="common">New world malaria mosquito</name>
    <dbReference type="NCBI Taxonomy" id="7167"/>
    <lineage>
        <taxon>Eukaryota</taxon>
        <taxon>Metazoa</taxon>
        <taxon>Ecdysozoa</taxon>
        <taxon>Arthropoda</taxon>
        <taxon>Hexapoda</taxon>
        <taxon>Insecta</taxon>
        <taxon>Pterygota</taxon>
        <taxon>Neoptera</taxon>
        <taxon>Endopterygota</taxon>
        <taxon>Diptera</taxon>
        <taxon>Nematocera</taxon>
        <taxon>Culicoidea</taxon>
        <taxon>Culicidae</taxon>
        <taxon>Anophelinae</taxon>
        <taxon>Anopheles</taxon>
    </lineage>
</organism>
<evidence type="ECO:0000313" key="2">
    <source>
        <dbReference type="EnsemblMetazoa" id="AALB006558-PA"/>
    </source>
</evidence>